<dbReference type="Proteomes" id="UP000199598">
    <property type="component" value="Unassembled WGS sequence"/>
</dbReference>
<organism evidence="3 4">
    <name type="scientific">Pseudovibrio ascidiaceicola</name>
    <dbReference type="NCBI Taxonomy" id="285279"/>
    <lineage>
        <taxon>Bacteria</taxon>
        <taxon>Pseudomonadati</taxon>
        <taxon>Pseudomonadota</taxon>
        <taxon>Alphaproteobacteria</taxon>
        <taxon>Hyphomicrobiales</taxon>
        <taxon>Stappiaceae</taxon>
        <taxon>Pseudovibrio</taxon>
    </lineage>
</organism>
<gene>
    <name evidence="3" type="ORF">SAMN04488518_10699</name>
</gene>
<feature type="domain" description="Aldehyde oxidase/xanthine dehydrogenase a/b hammerhead" evidence="2">
    <location>
        <begin position="242"/>
        <end position="325"/>
    </location>
</feature>
<dbReference type="PANTHER" id="PTHR47495">
    <property type="entry name" value="ALDEHYDE DEHYDROGENASE"/>
    <property type="match status" value="1"/>
</dbReference>
<evidence type="ECO:0000256" key="1">
    <source>
        <dbReference type="SAM" id="Phobius"/>
    </source>
</evidence>
<dbReference type="Gene3D" id="3.90.1170.50">
    <property type="entry name" value="Aldehyde oxidase/xanthine dehydrogenase, a/b hammerhead"/>
    <property type="match status" value="1"/>
</dbReference>
<evidence type="ECO:0000313" key="3">
    <source>
        <dbReference type="EMBL" id="SFK53602.1"/>
    </source>
</evidence>
<dbReference type="Gene3D" id="3.30.365.10">
    <property type="entry name" value="Aldehyde oxidase/xanthine dehydrogenase, molybdopterin binding domain"/>
    <property type="match status" value="4"/>
</dbReference>
<dbReference type="InterPro" id="IPR006311">
    <property type="entry name" value="TAT_signal"/>
</dbReference>
<dbReference type="PROSITE" id="PS51318">
    <property type="entry name" value="TAT"/>
    <property type="match status" value="1"/>
</dbReference>
<dbReference type="PANTHER" id="PTHR47495:SF2">
    <property type="entry name" value="ALDEHYDE DEHYDROGENASE"/>
    <property type="match status" value="1"/>
</dbReference>
<dbReference type="InterPro" id="IPR037165">
    <property type="entry name" value="AldOxase/xan_DH_Mopterin-bd_sf"/>
</dbReference>
<dbReference type="EMBL" id="FOSK01000006">
    <property type="protein sequence ID" value="SFK53602.1"/>
    <property type="molecule type" value="Genomic_DNA"/>
</dbReference>
<keyword evidence="1" id="KW-0812">Transmembrane</keyword>
<evidence type="ECO:0000313" key="4">
    <source>
        <dbReference type="Proteomes" id="UP000199598"/>
    </source>
</evidence>
<dbReference type="PIRSF" id="PIRSF036389">
    <property type="entry name" value="IOR_B"/>
    <property type="match status" value="1"/>
</dbReference>
<keyword evidence="4" id="KW-1185">Reference proteome</keyword>
<accession>A0A1I4AAZ1</accession>
<keyword evidence="1" id="KW-0472">Membrane</keyword>
<name>A0A1I4AAZ1_9HYPH</name>
<dbReference type="SUPFAM" id="SSF56003">
    <property type="entry name" value="Molybdenum cofactor-binding domain"/>
    <property type="match status" value="2"/>
</dbReference>
<reference evidence="3 4" key="1">
    <citation type="submission" date="2016-10" db="EMBL/GenBank/DDBJ databases">
        <authorList>
            <person name="Varghese N."/>
            <person name="Submissions S."/>
        </authorList>
    </citation>
    <scope>NUCLEOTIDE SEQUENCE [LARGE SCALE GENOMIC DNA]</scope>
    <source>
        <strain evidence="3 4">DSM 16392</strain>
    </source>
</reference>
<protein>
    <submittedName>
        <fullName evidence="3">Isoquinoline 1-oxidoreductase, beta subunit</fullName>
    </submittedName>
</protein>
<dbReference type="Pfam" id="PF02738">
    <property type="entry name" value="MoCoBD_1"/>
    <property type="match status" value="1"/>
</dbReference>
<dbReference type="InterPro" id="IPR000674">
    <property type="entry name" value="Ald_Oxase/Xan_DH_a/b"/>
</dbReference>
<sequence>MSRLGKYTRRAFLGLGVAAAGGLAVGFYFYQKPYANPLDAKKAEGETPFNPYVMIDEDNTITIIAPRAEMGQGVHTTLAALVAEELEVPLEQVVVEHGPSSPAYFNAAMLEESTPFPFYDESVLAELARGSMKIVAKFLGLNMTGGSSSTTDAFVKMREAGYAAKFVLLKAAAEHFGTSEDNLTLADGTITDKASGKSVTYGELASKAAAVSPPSEMKLKKASDWKILGKTQKRVELKDKVTGGRIFGIDVQLPDMLYGTVRMAPRKGVSLKNYDKTATLAIPGVKDVVEIRTITGEGLGVIADNTWAAFKGAEALEVEWDDPLSLQNSDQMWSVLENALTQEATFELGGTGSDAEVFTSIPESEAVSAQYRAPFLAHATMEPMNATAQHDGSTIRVWTGTQAPGLIQSVVSSHFDMDSADINVTTTRLGGGFGRRLEVDFALYAAVIAKATAPNPVKVTWTREEDTQHDTYRPMAIGEFKGQVTPDGTLKTMDMQVASPSIIQSVMPRIFPGISPMGPDNTVLDGAFNQPLDVENIRCQAHVADLQVPIGFWRSVGNSVNGFFHESFMDEAAHKAGKDPLEFRLAHLTSDEFRPAREALKRVAEMSGWGTPLPAGKGRGIAHVLSFGTWTAQVVQVDVTDNTVTIEEVWAVADPGIVLDPGMFKDQIMSGINFGLSQALGQEITWADGKVEQANFDTFDAMRMYQAPKITIELLENSPRMGGAGEPGTPPSTPALANAIFAATGKRIRQMPLSNEIDFI</sequence>
<dbReference type="InterPro" id="IPR052516">
    <property type="entry name" value="N-heterocyclic_Hydroxylase"/>
</dbReference>
<proteinExistence type="predicted"/>
<dbReference type="Pfam" id="PF20256">
    <property type="entry name" value="MoCoBD_2"/>
    <property type="match status" value="2"/>
</dbReference>
<keyword evidence="1" id="KW-1133">Transmembrane helix</keyword>
<evidence type="ECO:0000259" key="2">
    <source>
        <dbReference type="SMART" id="SM01008"/>
    </source>
</evidence>
<dbReference type="SMART" id="SM01008">
    <property type="entry name" value="Ald_Xan_dh_C"/>
    <property type="match status" value="1"/>
</dbReference>
<comment type="caution">
    <text evidence="3">The sequence shown here is derived from an EMBL/GenBank/DDBJ whole genome shotgun (WGS) entry which is preliminary data.</text>
</comment>
<feature type="transmembrane region" description="Helical" evidence="1">
    <location>
        <begin position="12"/>
        <end position="30"/>
    </location>
</feature>
<dbReference type="InterPro" id="IPR046867">
    <property type="entry name" value="AldOxase/xan_DH_MoCoBD2"/>
</dbReference>
<dbReference type="InterPro" id="IPR012368">
    <property type="entry name" value="OxRdtase_Mopterin-bd_su_IorB"/>
</dbReference>
<dbReference type="RefSeq" id="WP_093519896.1">
    <property type="nucleotide sequence ID" value="NZ_FOSK01000006.1"/>
</dbReference>
<dbReference type="InterPro" id="IPR008274">
    <property type="entry name" value="AldOxase/xan_DH_MoCoBD1"/>
</dbReference>